<evidence type="ECO:0000256" key="8">
    <source>
        <dbReference type="ARBA" id="ARBA00023125"/>
    </source>
</evidence>
<evidence type="ECO:0000256" key="7">
    <source>
        <dbReference type="ARBA" id="ARBA00022840"/>
    </source>
</evidence>
<accession>A0ABU7UXB8</accession>
<evidence type="ECO:0000256" key="6">
    <source>
        <dbReference type="ARBA" id="ARBA00022741"/>
    </source>
</evidence>
<comment type="caution">
    <text evidence="12">The sequence shown here is derived from an EMBL/GenBank/DDBJ whole genome shotgun (WGS) entry which is preliminary data.</text>
</comment>
<keyword evidence="9 10" id="KW-0234">DNA repair</keyword>
<dbReference type="HAMAP" id="MF_00365">
    <property type="entry name" value="RecF"/>
    <property type="match status" value="1"/>
</dbReference>
<evidence type="ECO:0000256" key="1">
    <source>
        <dbReference type="ARBA" id="ARBA00004496"/>
    </source>
</evidence>
<dbReference type="SUPFAM" id="SSF52540">
    <property type="entry name" value="P-loop containing nucleoside triphosphate hydrolases"/>
    <property type="match status" value="1"/>
</dbReference>
<dbReference type="Pfam" id="PF02463">
    <property type="entry name" value="SMC_N"/>
    <property type="match status" value="1"/>
</dbReference>
<evidence type="ECO:0000256" key="2">
    <source>
        <dbReference type="ARBA" id="ARBA00008016"/>
    </source>
</evidence>
<evidence type="ECO:0000313" key="12">
    <source>
        <dbReference type="EMBL" id="MEF2155161.1"/>
    </source>
</evidence>
<name>A0ABU7UXB8_9GAMM</name>
<evidence type="ECO:0000313" key="13">
    <source>
        <dbReference type="Proteomes" id="UP001356170"/>
    </source>
</evidence>
<dbReference type="Proteomes" id="UP001356170">
    <property type="component" value="Unassembled WGS sequence"/>
</dbReference>
<dbReference type="InterPro" id="IPR027417">
    <property type="entry name" value="P-loop_NTPase"/>
</dbReference>
<evidence type="ECO:0000256" key="4">
    <source>
        <dbReference type="ARBA" id="ARBA00022490"/>
    </source>
</evidence>
<gene>
    <name evidence="9 12" type="primary">recF</name>
    <name evidence="12" type="ORF">V3390_02795</name>
</gene>
<dbReference type="Gene3D" id="3.40.50.300">
    <property type="entry name" value="P-loop containing nucleotide triphosphate hydrolases"/>
    <property type="match status" value="1"/>
</dbReference>
<keyword evidence="9 10" id="KW-0742">SOS response</keyword>
<keyword evidence="4 9" id="KW-0963">Cytoplasm</keyword>
<sequence length="368" mass="40672">MYLTSLTIRRLRRFETVQLVPVRGRNLLVGDNGAGKTSVLEALHLLAYGRSFRGRPGDGLIQAGAADLEVVAEWQEPGLAGERRRRAGLRHAGRDWTARLDGEDVAALGDLCAAVAVVTFEPGSHHLVMGAAEHRRRFLDWGLFHVEQSFTPAWRRYNRALKQRNALLKQHAPVSQLVAWDQELVAAGERVTDARVGYLAELELEIARVASELAPSLRFQGLTYLPGWRADQMPLADALLNARERDRLAGFTSVGPHRADWTAELVGFAGREHLSRGQAKLLALACLLGQAQQLAQRLGHWPIIALDDLASELDADHQAKVLSWLERSGAQTFITGTAIPAGLTGTHDAETRMFHVEHGQIRVTEPYR</sequence>
<dbReference type="PROSITE" id="PS00618">
    <property type="entry name" value="RECF_2"/>
    <property type="match status" value="1"/>
</dbReference>
<keyword evidence="5 9" id="KW-0235">DNA replication</keyword>
<comment type="function">
    <text evidence="9 10">The RecF protein is involved in DNA metabolism; it is required for DNA replication and normal SOS inducibility. RecF binds preferentially to single-stranded, linear DNA. It also seems to bind ATP.</text>
</comment>
<feature type="domain" description="RecF/RecN/SMC N-terminal" evidence="11">
    <location>
        <begin position="2"/>
        <end position="358"/>
    </location>
</feature>
<organism evidence="12 13">
    <name type="scientific">Aquilutibacter rugosus</name>
    <dbReference type="NCBI Taxonomy" id="3115820"/>
    <lineage>
        <taxon>Bacteria</taxon>
        <taxon>Pseudomonadati</taxon>
        <taxon>Pseudomonadota</taxon>
        <taxon>Gammaproteobacteria</taxon>
        <taxon>Lysobacterales</taxon>
        <taxon>Lysobacteraceae</taxon>
        <taxon>Aquilutibacter</taxon>
    </lineage>
</organism>
<dbReference type="EMBL" id="JAZHBO010000001">
    <property type="protein sequence ID" value="MEF2155161.1"/>
    <property type="molecule type" value="Genomic_DNA"/>
</dbReference>
<dbReference type="PANTHER" id="PTHR32182:SF0">
    <property type="entry name" value="DNA REPLICATION AND REPAIR PROTEIN RECF"/>
    <property type="match status" value="1"/>
</dbReference>
<protein>
    <recommendedName>
        <fullName evidence="3 9">DNA replication and repair protein RecF</fullName>
    </recommendedName>
</protein>
<comment type="subcellular location">
    <subcellularLocation>
        <location evidence="1 9 10">Cytoplasm</location>
    </subcellularLocation>
</comment>
<dbReference type="InterPro" id="IPR042174">
    <property type="entry name" value="RecF_2"/>
</dbReference>
<evidence type="ECO:0000256" key="5">
    <source>
        <dbReference type="ARBA" id="ARBA00022705"/>
    </source>
</evidence>
<evidence type="ECO:0000256" key="9">
    <source>
        <dbReference type="HAMAP-Rule" id="MF_00365"/>
    </source>
</evidence>
<keyword evidence="9 10" id="KW-0227">DNA damage</keyword>
<dbReference type="Gene3D" id="1.20.1050.90">
    <property type="entry name" value="RecF/RecN/SMC, N-terminal domain"/>
    <property type="match status" value="1"/>
</dbReference>
<dbReference type="RefSeq" id="WP_331703265.1">
    <property type="nucleotide sequence ID" value="NZ_JAZHBO010000001.1"/>
</dbReference>
<dbReference type="InterPro" id="IPR018078">
    <property type="entry name" value="DNA-binding_RecF_CS"/>
</dbReference>
<dbReference type="NCBIfam" id="TIGR00611">
    <property type="entry name" value="recf"/>
    <property type="match status" value="1"/>
</dbReference>
<dbReference type="InterPro" id="IPR003395">
    <property type="entry name" value="RecF/RecN/SMC_N"/>
</dbReference>
<evidence type="ECO:0000256" key="3">
    <source>
        <dbReference type="ARBA" id="ARBA00020170"/>
    </source>
</evidence>
<keyword evidence="7 9" id="KW-0067">ATP-binding</keyword>
<evidence type="ECO:0000256" key="10">
    <source>
        <dbReference type="RuleBase" id="RU000578"/>
    </source>
</evidence>
<feature type="binding site" evidence="9">
    <location>
        <begin position="30"/>
        <end position="37"/>
    </location>
    <ligand>
        <name>ATP</name>
        <dbReference type="ChEBI" id="CHEBI:30616"/>
    </ligand>
</feature>
<keyword evidence="6 9" id="KW-0547">Nucleotide-binding</keyword>
<keyword evidence="13" id="KW-1185">Reference proteome</keyword>
<proteinExistence type="inferred from homology"/>
<dbReference type="InterPro" id="IPR001238">
    <property type="entry name" value="DNA-binding_RecF"/>
</dbReference>
<evidence type="ECO:0000259" key="11">
    <source>
        <dbReference type="Pfam" id="PF02463"/>
    </source>
</evidence>
<keyword evidence="8 9" id="KW-0238">DNA-binding</keyword>
<dbReference type="PANTHER" id="PTHR32182">
    <property type="entry name" value="DNA REPLICATION AND REPAIR PROTEIN RECF"/>
    <property type="match status" value="1"/>
</dbReference>
<dbReference type="PROSITE" id="PS00617">
    <property type="entry name" value="RECF_1"/>
    <property type="match status" value="1"/>
</dbReference>
<reference evidence="12 13" key="1">
    <citation type="submission" date="2024-01" db="EMBL/GenBank/DDBJ databases">
        <title>Novel species of the genus Luteimonas isolated from rivers.</title>
        <authorList>
            <person name="Lu H."/>
        </authorList>
    </citation>
    <scope>NUCLEOTIDE SEQUENCE [LARGE SCALE GENOMIC DNA]</scope>
    <source>
        <strain evidence="12 13">FXH3W</strain>
    </source>
</reference>
<comment type="similarity">
    <text evidence="2 9 10">Belongs to the RecF family.</text>
</comment>